<keyword evidence="2" id="KW-1133">Transmembrane helix</keyword>
<sequence>MSTASDVNISLEQHLVETLEPLVPVLPDDISADLSAVLGAASNASHTPSSAPPPPSAHDTAWSQPLIRHSLLSTISTWTRTAEGRKALTSHRPPLDPNSYAMVALLAGTRTSPEKKFPVVPVPIPGADARKELNDRRAVTAVFNALLSIFGAGAATWWAADRLRWKDEWKALLALAAAIVVASSEAILYLIWSSRRSNSTPRVARGTRKESRIAAVEGSSDSPQTLPESSQEDNTPTGMAAHSSEGVQPPASPAMQEHRTAAGLRERKQRSVRAART</sequence>
<feature type="compositionally biased region" description="Basic and acidic residues" evidence="1">
    <location>
        <begin position="256"/>
        <end position="266"/>
    </location>
</feature>
<protein>
    <recommendedName>
        <fullName evidence="5">Endoplasmic reticulum-based factor for assembly of V-ATPase</fullName>
    </recommendedName>
</protein>
<name>A0A0C3SA28_PHLG1</name>
<dbReference type="Pfam" id="PF11712">
    <property type="entry name" value="Vma12"/>
    <property type="match status" value="1"/>
</dbReference>
<evidence type="ECO:0008006" key="5">
    <source>
        <dbReference type="Google" id="ProtNLM"/>
    </source>
</evidence>
<dbReference type="InterPro" id="IPR021013">
    <property type="entry name" value="ATPase_Vma12"/>
</dbReference>
<dbReference type="AlphaFoldDB" id="A0A0C3SA28"/>
<dbReference type="Proteomes" id="UP000053257">
    <property type="component" value="Unassembled WGS sequence"/>
</dbReference>
<keyword evidence="2" id="KW-0472">Membrane</keyword>
<accession>A0A0C3SA28</accession>
<feature type="transmembrane region" description="Helical" evidence="2">
    <location>
        <begin position="172"/>
        <end position="192"/>
    </location>
</feature>
<feature type="compositionally biased region" description="Basic residues" evidence="1">
    <location>
        <begin position="267"/>
        <end position="277"/>
    </location>
</feature>
<dbReference type="EMBL" id="KN840474">
    <property type="protein sequence ID" value="KIP08817.1"/>
    <property type="molecule type" value="Genomic_DNA"/>
</dbReference>
<dbReference type="OrthoDB" id="3193718at2759"/>
<keyword evidence="4" id="KW-1185">Reference proteome</keyword>
<reference evidence="3 4" key="1">
    <citation type="journal article" date="2014" name="PLoS Genet.">
        <title>Analysis of the Phlebiopsis gigantea genome, transcriptome and secretome provides insight into its pioneer colonization strategies of wood.</title>
        <authorList>
            <person name="Hori C."/>
            <person name="Ishida T."/>
            <person name="Igarashi K."/>
            <person name="Samejima M."/>
            <person name="Suzuki H."/>
            <person name="Master E."/>
            <person name="Ferreira P."/>
            <person name="Ruiz-Duenas F.J."/>
            <person name="Held B."/>
            <person name="Canessa P."/>
            <person name="Larrondo L.F."/>
            <person name="Schmoll M."/>
            <person name="Druzhinina I.S."/>
            <person name="Kubicek C.P."/>
            <person name="Gaskell J.A."/>
            <person name="Kersten P."/>
            <person name="St John F."/>
            <person name="Glasner J."/>
            <person name="Sabat G."/>
            <person name="Splinter BonDurant S."/>
            <person name="Syed K."/>
            <person name="Yadav J."/>
            <person name="Mgbeahuruike A.C."/>
            <person name="Kovalchuk A."/>
            <person name="Asiegbu F.O."/>
            <person name="Lackner G."/>
            <person name="Hoffmeister D."/>
            <person name="Rencoret J."/>
            <person name="Gutierrez A."/>
            <person name="Sun H."/>
            <person name="Lindquist E."/>
            <person name="Barry K."/>
            <person name="Riley R."/>
            <person name="Grigoriev I.V."/>
            <person name="Henrissat B."/>
            <person name="Kues U."/>
            <person name="Berka R.M."/>
            <person name="Martinez A.T."/>
            <person name="Covert S.F."/>
            <person name="Blanchette R.A."/>
            <person name="Cullen D."/>
        </authorList>
    </citation>
    <scope>NUCLEOTIDE SEQUENCE [LARGE SCALE GENOMIC DNA]</scope>
    <source>
        <strain evidence="3 4">11061_1 CR5-6</strain>
    </source>
</reference>
<dbReference type="GO" id="GO:0070072">
    <property type="term" value="P:vacuolar proton-transporting V-type ATPase complex assembly"/>
    <property type="evidence" value="ECO:0007669"/>
    <property type="project" value="InterPro"/>
</dbReference>
<evidence type="ECO:0000256" key="1">
    <source>
        <dbReference type="SAM" id="MobiDB-lite"/>
    </source>
</evidence>
<evidence type="ECO:0000313" key="3">
    <source>
        <dbReference type="EMBL" id="KIP08817.1"/>
    </source>
</evidence>
<feature type="compositionally biased region" description="Polar residues" evidence="1">
    <location>
        <begin position="219"/>
        <end position="237"/>
    </location>
</feature>
<organism evidence="3 4">
    <name type="scientific">Phlebiopsis gigantea (strain 11061_1 CR5-6)</name>
    <name type="common">White-rot fungus</name>
    <name type="synonym">Peniophora gigantea</name>
    <dbReference type="NCBI Taxonomy" id="745531"/>
    <lineage>
        <taxon>Eukaryota</taxon>
        <taxon>Fungi</taxon>
        <taxon>Dikarya</taxon>
        <taxon>Basidiomycota</taxon>
        <taxon>Agaricomycotina</taxon>
        <taxon>Agaricomycetes</taxon>
        <taxon>Polyporales</taxon>
        <taxon>Phanerochaetaceae</taxon>
        <taxon>Phlebiopsis</taxon>
    </lineage>
</organism>
<evidence type="ECO:0000256" key="2">
    <source>
        <dbReference type="SAM" id="Phobius"/>
    </source>
</evidence>
<gene>
    <name evidence="3" type="ORF">PHLGIDRAFT_361177</name>
</gene>
<keyword evidence="2" id="KW-0812">Transmembrane</keyword>
<feature type="region of interest" description="Disordered" evidence="1">
    <location>
        <begin position="200"/>
        <end position="277"/>
    </location>
</feature>
<dbReference type="HOGENOM" id="CLU_083084_0_0_1"/>
<feature type="transmembrane region" description="Helical" evidence="2">
    <location>
        <begin position="138"/>
        <end position="160"/>
    </location>
</feature>
<proteinExistence type="predicted"/>
<evidence type="ECO:0000313" key="4">
    <source>
        <dbReference type="Proteomes" id="UP000053257"/>
    </source>
</evidence>